<dbReference type="GO" id="GO:0016491">
    <property type="term" value="F:oxidoreductase activity"/>
    <property type="evidence" value="ECO:0007669"/>
    <property type="project" value="UniProtKB-KW"/>
</dbReference>
<comment type="caution">
    <text evidence="6">The sequence shown here is derived from an EMBL/GenBank/DDBJ whole genome shotgun (WGS) entry which is preliminary data.</text>
</comment>
<proteinExistence type="predicted"/>
<dbReference type="GO" id="GO:0046872">
    <property type="term" value="F:metal ion binding"/>
    <property type="evidence" value="ECO:0007669"/>
    <property type="project" value="UniProtKB-KW"/>
</dbReference>
<dbReference type="EMBL" id="QZKU01000052">
    <property type="protein sequence ID" value="RJP23002.1"/>
    <property type="molecule type" value="Genomic_DNA"/>
</dbReference>
<organism evidence="6 7">
    <name type="scientific">Abyssobacteria bacterium (strain SURF_5)</name>
    <dbReference type="NCBI Taxonomy" id="2093360"/>
    <lineage>
        <taxon>Bacteria</taxon>
        <taxon>Pseudomonadati</taxon>
        <taxon>Candidatus Hydrogenedentota</taxon>
        <taxon>Candidatus Abyssobacteria</taxon>
    </lineage>
</organism>
<feature type="domain" description="F420-non-reducing hydrogenase iron-sulfur subunit D" evidence="5">
    <location>
        <begin position="3"/>
        <end position="125"/>
    </location>
</feature>
<dbReference type="Pfam" id="PF02662">
    <property type="entry name" value="FlpD"/>
    <property type="match status" value="1"/>
</dbReference>
<dbReference type="InterPro" id="IPR003813">
    <property type="entry name" value="MvhD/FlpD"/>
</dbReference>
<keyword evidence="3" id="KW-0408">Iron</keyword>
<gene>
    <name evidence="6" type="ORF">C4520_07075</name>
</gene>
<evidence type="ECO:0000313" key="6">
    <source>
        <dbReference type="EMBL" id="RJP23002.1"/>
    </source>
</evidence>
<keyword evidence="2" id="KW-0560">Oxidoreductase</keyword>
<evidence type="ECO:0000256" key="4">
    <source>
        <dbReference type="ARBA" id="ARBA00023014"/>
    </source>
</evidence>
<evidence type="ECO:0000259" key="5">
    <source>
        <dbReference type="Pfam" id="PF02662"/>
    </source>
</evidence>
<evidence type="ECO:0000313" key="7">
    <source>
        <dbReference type="Proteomes" id="UP000265882"/>
    </source>
</evidence>
<sequence length="135" mass="14996">MDIVIFACQNRIPQDWRPPFTPDSINGQYIRLRQLPCSAKLTTLSIIRLFEKQADAVLVLACPENGCRSLEGSRRAAARVREANAVLEEVGLGNCRVMIRQSGANNRQDLLDALQELSGRVEKLGPNPAKGNRVR</sequence>
<protein>
    <submittedName>
        <fullName evidence="6">Hydrogenase iron-sulfur subunit</fullName>
    </submittedName>
</protein>
<dbReference type="Proteomes" id="UP000265882">
    <property type="component" value="Unassembled WGS sequence"/>
</dbReference>
<keyword evidence="4" id="KW-0411">Iron-sulfur</keyword>
<dbReference type="GO" id="GO:0051536">
    <property type="term" value="F:iron-sulfur cluster binding"/>
    <property type="evidence" value="ECO:0007669"/>
    <property type="project" value="UniProtKB-KW"/>
</dbReference>
<evidence type="ECO:0000256" key="2">
    <source>
        <dbReference type="ARBA" id="ARBA00023002"/>
    </source>
</evidence>
<evidence type="ECO:0000256" key="1">
    <source>
        <dbReference type="ARBA" id="ARBA00022723"/>
    </source>
</evidence>
<name>A0A3A4NVE6_ABYX5</name>
<accession>A0A3A4NVE6</accession>
<dbReference type="AlphaFoldDB" id="A0A3A4NVE6"/>
<evidence type="ECO:0000256" key="3">
    <source>
        <dbReference type="ARBA" id="ARBA00023004"/>
    </source>
</evidence>
<keyword evidence="1" id="KW-0479">Metal-binding</keyword>
<reference evidence="6 7" key="1">
    <citation type="journal article" date="2017" name="ISME J.">
        <title>Energy and carbon metabolisms in a deep terrestrial subsurface fluid microbial community.</title>
        <authorList>
            <person name="Momper L."/>
            <person name="Jungbluth S.P."/>
            <person name="Lee M.D."/>
            <person name="Amend J.P."/>
        </authorList>
    </citation>
    <scope>NUCLEOTIDE SEQUENCE [LARGE SCALE GENOMIC DNA]</scope>
    <source>
        <strain evidence="6">SURF_5</strain>
    </source>
</reference>